<evidence type="ECO:0000313" key="7">
    <source>
        <dbReference type="EMBL" id="XBO72756.1"/>
    </source>
</evidence>
<feature type="transmembrane region" description="Helical" evidence="5">
    <location>
        <begin position="391"/>
        <end position="408"/>
    </location>
</feature>
<feature type="transmembrane region" description="Helical" evidence="5">
    <location>
        <begin position="165"/>
        <end position="182"/>
    </location>
</feature>
<dbReference type="RefSeq" id="WP_348827983.1">
    <property type="nucleotide sequence ID" value="NZ_CP098827.1"/>
</dbReference>
<feature type="transmembrane region" description="Helical" evidence="5">
    <location>
        <begin position="251"/>
        <end position="269"/>
    </location>
</feature>
<feature type="transmembrane region" description="Helical" evidence="5">
    <location>
        <begin position="219"/>
        <end position="239"/>
    </location>
</feature>
<feature type="transmembrane region" description="Helical" evidence="5">
    <location>
        <begin position="127"/>
        <end position="145"/>
    </location>
</feature>
<keyword evidence="2 5" id="KW-0812">Transmembrane</keyword>
<feature type="transmembrane region" description="Helical" evidence="5">
    <location>
        <begin position="44"/>
        <end position="61"/>
    </location>
</feature>
<sequence length="453" mass="51133">MFQEKDCAVAFSSTSTPKWMYIFCLGLTFIYGGLRIWLPDVGQKAGTVIALLALVLILWKGKTLRSSMVFWCLLGVLIAQLLSWGAGYYHHPDWLPDNPELDRLGKWFLFVGVAFWLGGMRKHVWTMLLLSLIGFIATCFLFEGSIEQWLRGIQGKRIDLDIRNAQHAAMFFGVAVIGLLCFSKRCFSLGRLSVLMVPFWVISFAVCLLGVFVTQTRAVWLSLTVTTFLAILIFLIVIFKGAVSRSIKRQGIVALVCIISLLATAGAVFNDTLERRLSAENSVMANAWQGNWEEVPYSSIGNRLHTWRAGLEWFAERPIVGWGGEGRGLVIDHTDWLPQAVKNEYGHLHNTLLDFVVSYGLLGLSVIIVLVIWTGLGSWKAWRAGVMPTEVFAFGWAFFVYYFIVSLFESYSFFWTGSYIQNVVMGVVVTFIWRWQLETGNSVFSCRKKLTAS</sequence>
<evidence type="ECO:0000256" key="3">
    <source>
        <dbReference type="ARBA" id="ARBA00022989"/>
    </source>
</evidence>
<protein>
    <submittedName>
        <fullName evidence="7">O-antigen ligase family protein</fullName>
    </submittedName>
</protein>
<reference evidence="7" key="1">
    <citation type="submission" date="2022-06" db="EMBL/GenBank/DDBJ databases">
        <title>A novel DMS-producing enzyme.</title>
        <authorList>
            <person name="Zhang Y."/>
        </authorList>
    </citation>
    <scope>NUCLEOTIDE SEQUENCE</scope>
    <source>
        <strain evidence="7">RT37</strain>
    </source>
</reference>
<gene>
    <name evidence="7" type="ORF">NFG58_08675</name>
</gene>
<feature type="domain" description="O-antigen ligase-related" evidence="6">
    <location>
        <begin position="203"/>
        <end position="367"/>
    </location>
</feature>
<accession>A0AAU7KM90</accession>
<dbReference type="PANTHER" id="PTHR37422">
    <property type="entry name" value="TEICHURONIC ACID BIOSYNTHESIS PROTEIN TUAE"/>
    <property type="match status" value="1"/>
</dbReference>
<evidence type="ECO:0000259" key="6">
    <source>
        <dbReference type="Pfam" id="PF04932"/>
    </source>
</evidence>
<evidence type="ECO:0000256" key="4">
    <source>
        <dbReference type="ARBA" id="ARBA00023136"/>
    </source>
</evidence>
<keyword evidence="7" id="KW-0436">Ligase</keyword>
<dbReference type="GO" id="GO:0016874">
    <property type="term" value="F:ligase activity"/>
    <property type="evidence" value="ECO:0007669"/>
    <property type="project" value="UniProtKB-KW"/>
</dbReference>
<feature type="transmembrane region" description="Helical" evidence="5">
    <location>
        <begin position="356"/>
        <end position="379"/>
    </location>
</feature>
<dbReference type="InterPro" id="IPR051533">
    <property type="entry name" value="WaaL-like"/>
</dbReference>
<dbReference type="EMBL" id="CP098827">
    <property type="protein sequence ID" value="XBO72756.1"/>
    <property type="molecule type" value="Genomic_DNA"/>
</dbReference>
<proteinExistence type="predicted"/>
<dbReference type="AlphaFoldDB" id="A0AAU7KM90"/>
<feature type="transmembrane region" description="Helical" evidence="5">
    <location>
        <begin position="20"/>
        <end position="38"/>
    </location>
</feature>
<feature type="transmembrane region" description="Helical" evidence="5">
    <location>
        <begin position="194"/>
        <end position="213"/>
    </location>
</feature>
<dbReference type="PANTHER" id="PTHR37422:SF13">
    <property type="entry name" value="LIPOPOLYSACCHARIDE BIOSYNTHESIS PROTEIN PA4999-RELATED"/>
    <property type="match status" value="1"/>
</dbReference>
<keyword evidence="4 5" id="KW-0472">Membrane</keyword>
<dbReference type="Pfam" id="PF04932">
    <property type="entry name" value="Wzy_C"/>
    <property type="match status" value="1"/>
</dbReference>
<comment type="subcellular location">
    <subcellularLocation>
        <location evidence="1">Membrane</location>
        <topology evidence="1">Multi-pass membrane protein</topology>
    </subcellularLocation>
</comment>
<evidence type="ECO:0000256" key="5">
    <source>
        <dbReference type="SAM" id="Phobius"/>
    </source>
</evidence>
<feature type="transmembrane region" description="Helical" evidence="5">
    <location>
        <begin position="104"/>
        <end position="120"/>
    </location>
</feature>
<evidence type="ECO:0000256" key="2">
    <source>
        <dbReference type="ARBA" id="ARBA00022692"/>
    </source>
</evidence>
<feature type="transmembrane region" description="Helical" evidence="5">
    <location>
        <begin position="68"/>
        <end position="89"/>
    </location>
</feature>
<dbReference type="GO" id="GO:0016020">
    <property type="term" value="C:membrane"/>
    <property type="evidence" value="ECO:0007669"/>
    <property type="project" value="UniProtKB-SubCell"/>
</dbReference>
<name>A0AAU7KM90_9GAMM</name>
<evidence type="ECO:0000256" key="1">
    <source>
        <dbReference type="ARBA" id="ARBA00004141"/>
    </source>
</evidence>
<organism evidence="7">
    <name type="scientific">Halomonas sp. RT37</name>
    <dbReference type="NCBI Taxonomy" id="2950872"/>
    <lineage>
        <taxon>Bacteria</taxon>
        <taxon>Pseudomonadati</taxon>
        <taxon>Pseudomonadota</taxon>
        <taxon>Gammaproteobacteria</taxon>
        <taxon>Oceanospirillales</taxon>
        <taxon>Halomonadaceae</taxon>
        <taxon>Halomonas</taxon>
    </lineage>
</organism>
<dbReference type="InterPro" id="IPR007016">
    <property type="entry name" value="O-antigen_ligase-rel_domated"/>
</dbReference>
<feature type="transmembrane region" description="Helical" evidence="5">
    <location>
        <begin position="414"/>
        <end position="433"/>
    </location>
</feature>
<keyword evidence="3 5" id="KW-1133">Transmembrane helix</keyword>